<accession>K9XYM6</accession>
<dbReference type="AlphaFoldDB" id="K9XYM6"/>
<sequence length="172" mass="18471">MTSSNQPLIDEQNNFTESTYQATTEQYNTQTTPNNGLNRLISGVIIGATLGGIASILTNKNSVARINKNIKDIGNTVKKTAININDTIQDIGDAVQSVATGVNDTYRDVERTIAVTAVDVNATVKDAVNVVKNPINYNVQSSPTSNETSTKQANINGTLYKLVPIDQEQVGE</sequence>
<feature type="transmembrane region" description="Helical" evidence="1">
    <location>
        <begin position="40"/>
        <end position="58"/>
    </location>
</feature>
<evidence type="ECO:0000256" key="1">
    <source>
        <dbReference type="SAM" id="Phobius"/>
    </source>
</evidence>
<dbReference type="Gene3D" id="1.20.120.20">
    <property type="entry name" value="Apolipoprotein"/>
    <property type="match status" value="1"/>
</dbReference>
<dbReference type="KEGG" id="scs:Sta7437_3735"/>
<dbReference type="eggNOG" id="COG4980">
    <property type="taxonomic scope" value="Bacteria"/>
</dbReference>
<protein>
    <submittedName>
        <fullName evidence="2">Uncharacterized protein</fullName>
    </submittedName>
</protein>
<keyword evidence="1" id="KW-0812">Transmembrane</keyword>
<reference evidence="3" key="1">
    <citation type="journal article" date="2013" name="Proc. Natl. Acad. Sci. U.S.A.">
        <title>Improving the coverage of the cyanobacterial phylum using diversity-driven genome sequencing.</title>
        <authorList>
            <person name="Shih P.M."/>
            <person name="Wu D."/>
            <person name="Latifi A."/>
            <person name="Axen S.D."/>
            <person name="Fewer D.P."/>
            <person name="Talla E."/>
            <person name="Calteau A."/>
            <person name="Cai F."/>
            <person name="Tandeau de Marsac N."/>
            <person name="Rippka R."/>
            <person name="Herdman M."/>
            <person name="Sivonen K."/>
            <person name="Coursin T."/>
            <person name="Laurent T."/>
            <person name="Goodwin L."/>
            <person name="Nolan M."/>
            <person name="Davenport K.W."/>
            <person name="Han C.S."/>
            <person name="Rubin E.M."/>
            <person name="Eisen J.A."/>
            <person name="Woyke T."/>
            <person name="Gugger M."/>
            <person name="Kerfeld C.A."/>
        </authorList>
    </citation>
    <scope>NUCLEOTIDE SEQUENCE [LARGE SCALE GENOMIC DNA]</scope>
    <source>
        <strain evidence="3">ATCC 29371 / PCC 7437</strain>
    </source>
</reference>
<dbReference type="Proteomes" id="UP000010473">
    <property type="component" value="Chromosome"/>
</dbReference>
<name>K9XYM6_STAC7</name>
<dbReference type="RefSeq" id="WP_015194892.1">
    <property type="nucleotide sequence ID" value="NC_019748.1"/>
</dbReference>
<evidence type="ECO:0000313" key="2">
    <source>
        <dbReference type="EMBL" id="AFZ37231.1"/>
    </source>
</evidence>
<dbReference type="EMBL" id="CP003653">
    <property type="protein sequence ID" value="AFZ37231.1"/>
    <property type="molecule type" value="Genomic_DNA"/>
</dbReference>
<proteinExistence type="predicted"/>
<evidence type="ECO:0000313" key="3">
    <source>
        <dbReference type="Proteomes" id="UP000010473"/>
    </source>
</evidence>
<keyword evidence="1" id="KW-1133">Transmembrane helix</keyword>
<keyword evidence="1" id="KW-0472">Membrane</keyword>
<organism evidence="2 3">
    <name type="scientific">Stanieria cyanosphaera (strain ATCC 29371 / PCC 7437)</name>
    <dbReference type="NCBI Taxonomy" id="111780"/>
    <lineage>
        <taxon>Bacteria</taxon>
        <taxon>Bacillati</taxon>
        <taxon>Cyanobacteriota</taxon>
        <taxon>Cyanophyceae</taxon>
        <taxon>Pleurocapsales</taxon>
        <taxon>Dermocarpellaceae</taxon>
        <taxon>Stanieria</taxon>
    </lineage>
</organism>
<dbReference type="HOGENOM" id="CLU_1554332_0_0_3"/>
<gene>
    <name evidence="2" type="ordered locus">Sta7437_3735</name>
</gene>
<keyword evidence="3" id="KW-1185">Reference proteome</keyword>